<evidence type="ECO:0000313" key="2">
    <source>
        <dbReference type="EMBL" id="RDX90682.1"/>
    </source>
</evidence>
<dbReference type="PANTHER" id="PTHR35046">
    <property type="entry name" value="ZINC KNUCKLE (CCHC-TYPE) FAMILY PROTEIN"/>
    <property type="match status" value="1"/>
</dbReference>
<feature type="region of interest" description="Disordered" evidence="1">
    <location>
        <begin position="195"/>
        <end position="242"/>
    </location>
</feature>
<gene>
    <name evidence="2" type="ORF">CR513_27423</name>
</gene>
<evidence type="ECO:0000313" key="3">
    <source>
        <dbReference type="Proteomes" id="UP000257109"/>
    </source>
</evidence>
<organism evidence="2 3">
    <name type="scientific">Mucuna pruriens</name>
    <name type="common">Velvet bean</name>
    <name type="synonym">Dolichos pruriens</name>
    <dbReference type="NCBI Taxonomy" id="157652"/>
    <lineage>
        <taxon>Eukaryota</taxon>
        <taxon>Viridiplantae</taxon>
        <taxon>Streptophyta</taxon>
        <taxon>Embryophyta</taxon>
        <taxon>Tracheophyta</taxon>
        <taxon>Spermatophyta</taxon>
        <taxon>Magnoliopsida</taxon>
        <taxon>eudicotyledons</taxon>
        <taxon>Gunneridae</taxon>
        <taxon>Pentapetalae</taxon>
        <taxon>rosids</taxon>
        <taxon>fabids</taxon>
        <taxon>Fabales</taxon>
        <taxon>Fabaceae</taxon>
        <taxon>Papilionoideae</taxon>
        <taxon>50 kb inversion clade</taxon>
        <taxon>NPAAA clade</taxon>
        <taxon>indigoferoid/millettioid clade</taxon>
        <taxon>Phaseoleae</taxon>
        <taxon>Mucuna</taxon>
    </lineage>
</organism>
<feature type="compositionally biased region" description="Basic and acidic residues" evidence="1">
    <location>
        <begin position="200"/>
        <end position="209"/>
    </location>
</feature>
<dbReference type="PANTHER" id="PTHR35046:SF9">
    <property type="entry name" value="RNA-DIRECTED DNA POLYMERASE"/>
    <property type="match status" value="1"/>
</dbReference>
<comment type="caution">
    <text evidence="2">The sequence shown here is derived from an EMBL/GenBank/DDBJ whole genome shotgun (WGS) entry which is preliminary data.</text>
</comment>
<evidence type="ECO:0000256" key="1">
    <source>
        <dbReference type="SAM" id="MobiDB-lite"/>
    </source>
</evidence>
<dbReference type="Proteomes" id="UP000257109">
    <property type="component" value="Unassembled WGS sequence"/>
</dbReference>
<feature type="compositionally biased region" description="Basic residues" evidence="1">
    <location>
        <begin position="231"/>
        <end position="241"/>
    </location>
</feature>
<dbReference type="EMBL" id="QJKJ01005318">
    <property type="protein sequence ID" value="RDX90682.1"/>
    <property type="molecule type" value="Genomic_DNA"/>
</dbReference>
<feature type="non-terminal residue" evidence="2">
    <location>
        <position position="1"/>
    </location>
</feature>
<keyword evidence="3" id="KW-1185">Reference proteome</keyword>
<name>A0A371GJE0_MUCPR</name>
<proteinExistence type="predicted"/>
<evidence type="ECO:0008006" key="4">
    <source>
        <dbReference type="Google" id="ProtNLM"/>
    </source>
</evidence>
<sequence length="382" mass="44150">MGLYNIKYNESQDPLSHRFQEAPRKGETVNVNKNKEEEKLVKIVSRHMSIDVNMNHDLGDTQESMESIESTALKGPMKRGRLKRLQEGVQKELGLFQGQGEPNDDLNLYTLFNVTTSIGSSNQRSPIITNAASIHPSMSFTQDFQVNNHKEGHATYEEAGGKARETWGGLESMRIDIQSVIAKVEVLSKGKGKTYSVSMHESEGSHNDDPSSPSSGSHRSHMSVRSEGHVRPRRERRHKEEHRRELRRAPWEVLKYKIPPFLGYRDVDQVLECFDYYEITKVGLITYEFGGYSLVWWNQYIREVSDGRRRHIDTWQDLRRKLRDRFVPTSYARDMCNCKECIKGPKACFMRANMQESHETTMARLLHGLKREVQDVVECKML</sequence>
<reference evidence="2" key="1">
    <citation type="submission" date="2018-05" db="EMBL/GenBank/DDBJ databases">
        <title>Draft genome of Mucuna pruriens seed.</title>
        <authorList>
            <person name="Nnadi N.E."/>
            <person name="Vos R."/>
            <person name="Hasami M.H."/>
            <person name="Devisetty U.K."/>
            <person name="Aguiy J.C."/>
        </authorList>
    </citation>
    <scope>NUCLEOTIDE SEQUENCE [LARGE SCALE GENOMIC DNA]</scope>
    <source>
        <strain evidence="2">JCA_2017</strain>
    </source>
</reference>
<dbReference type="AlphaFoldDB" id="A0A371GJE0"/>
<accession>A0A371GJE0</accession>
<dbReference type="OrthoDB" id="1934635at2759"/>
<protein>
    <recommendedName>
        <fullName evidence="4">Retrotransposon gag domain-containing protein</fullName>
    </recommendedName>
</protein>